<protein>
    <submittedName>
        <fullName evidence="3">Predicted protein</fullName>
    </submittedName>
</protein>
<evidence type="ECO:0000313" key="5">
    <source>
        <dbReference type="Proteomes" id="UP000011116"/>
    </source>
</evidence>
<reference evidence="3" key="1">
    <citation type="journal article" date="2011" name="Plant Physiol.">
        <title>Comprehensive sequence analysis of 24,783 barley full-length cDNAs derived from 12 clone libraries.</title>
        <authorList>
            <person name="Matsumoto T."/>
            <person name="Tanaka T."/>
            <person name="Sakai H."/>
            <person name="Amano N."/>
            <person name="Kanamori H."/>
            <person name="Kurita K."/>
            <person name="Kikuta A."/>
            <person name="Kamiya K."/>
            <person name="Yamamoto M."/>
            <person name="Ikawa H."/>
            <person name="Fujii N."/>
            <person name="Hori K."/>
            <person name="Itoh T."/>
            <person name="Sato K."/>
        </authorList>
    </citation>
    <scope>NUCLEOTIDE SEQUENCE</scope>
    <source>
        <tissue evidence="3">Flower</tissue>
    </source>
</reference>
<gene>
    <name evidence="4" type="primary">LOC123408512</name>
</gene>
<keyword evidence="5" id="KW-1185">Reference proteome</keyword>
<dbReference type="PaxDb" id="4513-MLOC_69079.1"/>
<dbReference type="OMA" id="WHDEAIP"/>
<feature type="domain" description="F-box protein AT5G49610-like beta-propeller" evidence="2">
    <location>
        <begin position="214"/>
        <end position="384"/>
    </location>
</feature>
<dbReference type="InterPro" id="IPR056594">
    <property type="entry name" value="AT5G49610-like_b-prop"/>
</dbReference>
<dbReference type="RefSeq" id="XP_044957538.1">
    <property type="nucleotide sequence ID" value="XM_045101603.1"/>
</dbReference>
<dbReference type="EMBL" id="AK373399">
    <property type="protein sequence ID" value="BAK04596.1"/>
    <property type="molecule type" value="mRNA"/>
</dbReference>
<dbReference type="AlphaFoldDB" id="F2EB74"/>
<organism evidence="3">
    <name type="scientific">Hordeum vulgare subsp. vulgare</name>
    <name type="common">Domesticated barley</name>
    <dbReference type="NCBI Taxonomy" id="112509"/>
    <lineage>
        <taxon>Eukaryota</taxon>
        <taxon>Viridiplantae</taxon>
        <taxon>Streptophyta</taxon>
        <taxon>Embryophyta</taxon>
        <taxon>Tracheophyta</taxon>
        <taxon>Spermatophyta</taxon>
        <taxon>Magnoliopsida</taxon>
        <taxon>Liliopsida</taxon>
        <taxon>Poales</taxon>
        <taxon>Poaceae</taxon>
        <taxon>BOP clade</taxon>
        <taxon>Pooideae</taxon>
        <taxon>Triticodae</taxon>
        <taxon>Triticeae</taxon>
        <taxon>Hordeinae</taxon>
        <taxon>Hordeum</taxon>
    </lineage>
</organism>
<reference evidence="5" key="2">
    <citation type="journal article" date="2012" name="Nature">
        <title>A physical, genetic and functional sequence assembly of the barley genome.</title>
        <authorList>
            <consortium name="The International Barley Genome Sequencing Consortium"/>
            <person name="Mayer K.F."/>
            <person name="Waugh R."/>
            <person name="Brown J.W."/>
            <person name="Schulman A."/>
            <person name="Langridge P."/>
            <person name="Platzer M."/>
            <person name="Fincher G.B."/>
            <person name="Muehlbauer G.J."/>
            <person name="Sato K."/>
            <person name="Close T.J."/>
            <person name="Wise R.P."/>
            <person name="Stein N."/>
        </authorList>
    </citation>
    <scope>NUCLEOTIDE SEQUENCE [LARGE SCALE GENOMIC DNA]</scope>
    <source>
        <strain evidence="5">cv. Morex</strain>
    </source>
</reference>
<dbReference type="EnsemblPlants" id="HORVU.MOREX.r3.7HG0750370.1">
    <property type="protein sequence ID" value="HORVU.MOREX.r3.7HG0750370.1.CDS1"/>
    <property type="gene ID" value="HORVU.MOREX.r3.7HG0750370"/>
</dbReference>
<evidence type="ECO:0000313" key="3">
    <source>
        <dbReference type="EMBL" id="BAK04596.1"/>
    </source>
</evidence>
<dbReference type="InterPro" id="IPR001810">
    <property type="entry name" value="F-box_dom"/>
</dbReference>
<dbReference type="OrthoDB" id="10323066at2759"/>
<dbReference type="Gramene" id="HORVU.MOREX.r3.7HG0750370.1">
    <property type="protein sequence ID" value="HORVU.MOREX.r3.7HG0750370.1.CDS1"/>
    <property type="gene ID" value="HORVU.MOREX.r3.7HG0750370"/>
</dbReference>
<proteinExistence type="evidence at transcript level"/>
<reference evidence="4" key="3">
    <citation type="submission" date="2020-10" db="EMBL/GenBank/DDBJ databases">
        <authorList>
            <person name="Scholz U."/>
            <person name="Mascher M."/>
            <person name="Fiebig A."/>
        </authorList>
    </citation>
    <scope>NUCLEOTIDE SEQUENCE [LARGE SCALE GENOMIC DNA]</scope>
    <source>
        <strain evidence="4">cv. Morex</strain>
    </source>
</reference>
<dbReference type="GeneID" id="123408512"/>
<dbReference type="KEGG" id="hvg:123408512"/>
<dbReference type="PANTHER" id="PTHR32133:SF301">
    <property type="entry name" value="F-BOX DOMAIN-CONTAINING PROTEIN"/>
    <property type="match status" value="1"/>
</dbReference>
<dbReference type="eggNOG" id="ENOG502SKDB">
    <property type="taxonomic scope" value="Eukaryota"/>
</dbReference>
<dbReference type="HOGENOM" id="CLU_017945_2_1_1"/>
<feature type="domain" description="F-box" evidence="1">
    <location>
        <begin position="52"/>
        <end position="88"/>
    </location>
</feature>
<evidence type="ECO:0000313" key="4">
    <source>
        <dbReference type="EnsemblPlants" id="HORVU.MOREX.r3.7HG0750370.1.CDS1"/>
    </source>
</evidence>
<dbReference type="Pfam" id="PF23635">
    <property type="entry name" value="Beta-prop_AT5G49610-like"/>
    <property type="match status" value="1"/>
</dbReference>
<accession>F2EB74</accession>
<reference evidence="4" key="4">
    <citation type="submission" date="2022-01" db="UniProtKB">
        <authorList>
            <consortium name="EnsemblPlants"/>
        </authorList>
    </citation>
    <scope>IDENTIFICATION</scope>
    <source>
        <strain evidence="4">subsp. vulgare</strain>
    </source>
</reference>
<evidence type="ECO:0000259" key="2">
    <source>
        <dbReference type="Pfam" id="PF23635"/>
    </source>
</evidence>
<name>F2EB74_HORVV</name>
<dbReference type="InterPro" id="IPR036047">
    <property type="entry name" value="F-box-like_dom_sf"/>
</dbReference>
<dbReference type="Gramene" id="HORVU.MOREX.r2.7HG0622470.1">
    <property type="protein sequence ID" value="HORVU.MOREX.r2.7HG0622470.1.CDS.1"/>
    <property type="gene ID" value="HORVU.MOREX.r2.7HG0622470"/>
</dbReference>
<dbReference type="PANTHER" id="PTHR32133">
    <property type="entry name" value="OS07G0120400 PROTEIN"/>
    <property type="match status" value="1"/>
</dbReference>
<evidence type="ECO:0000259" key="1">
    <source>
        <dbReference type="Pfam" id="PF00646"/>
    </source>
</evidence>
<dbReference type="Pfam" id="PF00646">
    <property type="entry name" value="F-box"/>
    <property type="match status" value="1"/>
</dbReference>
<sequence length="438" mass="48271">MTKGTYQLASSRHHRRARRIVPTAAAAAMAPGGPLPECCSRKKRLPPALLQELVEEILLRIPPDDPATLLRASLVCKSWCKAVSNGWFRRTLHQLHPSPTALGLLHDWHDEAIPTFIPATASPFSLAVPDRLLWRAVDCRHGRALFLSKPKFPAKELLVWEPITGDQLRVPLPVAFQFGHTTAAVVCTADGCNHHDCHGGPFCVLFLFSVYNEDPDDQFNTSACVYSSETGAWGEPTSMRDTFIVDFDNYSSVLVGRSLLYFMTDGGFILEYDLARHRLAWFDTPDSCHDKGWPTCILMLAEDGGLGLVEELDPHLQLWSRDAVDARWVPGRIICLQSLSLNGAPCPVHVLGFAEGANVIFATTAAGLFAIQVRSGKATRVCDDHGYGKLIPIVGLYTPMPRGQRSRKFPPASGYQHLRIGSATSLEEVREGSFESCC</sequence>
<dbReference type="Proteomes" id="UP000011116">
    <property type="component" value="Chromosome 7H"/>
</dbReference>
<dbReference type="SUPFAM" id="SSF81383">
    <property type="entry name" value="F-box domain"/>
    <property type="match status" value="1"/>
</dbReference>